<dbReference type="SMART" id="SM01027">
    <property type="entry name" value="Beta-Casp"/>
    <property type="match status" value="1"/>
</dbReference>
<dbReference type="AlphaFoldDB" id="A0A8J8B9Y5"/>
<accession>A0A8J8B9Y5</accession>
<proteinExistence type="predicted"/>
<keyword evidence="5" id="KW-1185">Reference proteome</keyword>
<dbReference type="CDD" id="cd16295">
    <property type="entry name" value="TTHA0252-CPSF-like_MBL-fold"/>
    <property type="match status" value="1"/>
</dbReference>
<evidence type="ECO:0000259" key="3">
    <source>
        <dbReference type="SMART" id="SM01027"/>
    </source>
</evidence>
<dbReference type="SUPFAM" id="SSF56281">
    <property type="entry name" value="Metallo-hydrolase/oxidoreductase"/>
    <property type="match status" value="1"/>
</dbReference>
<dbReference type="EMBL" id="JAGTUU010000008">
    <property type="protein sequence ID" value="MBS0126015.1"/>
    <property type="molecule type" value="Genomic_DNA"/>
</dbReference>
<dbReference type="Pfam" id="PF07521">
    <property type="entry name" value="RMMBL"/>
    <property type="match status" value="1"/>
</dbReference>
<reference evidence="4" key="1">
    <citation type="submission" date="2021-04" db="EMBL/GenBank/DDBJ databases">
        <authorList>
            <person name="Yoon J."/>
        </authorList>
    </citation>
    <scope>NUCLEOTIDE SEQUENCE</scope>
    <source>
        <strain evidence="4">KMU-90</strain>
    </source>
</reference>
<dbReference type="InterPro" id="IPR050698">
    <property type="entry name" value="MBL"/>
</dbReference>
<dbReference type="Gene3D" id="3.40.50.10890">
    <property type="match status" value="1"/>
</dbReference>
<evidence type="ECO:0000313" key="5">
    <source>
        <dbReference type="Proteomes" id="UP000681356"/>
    </source>
</evidence>
<keyword evidence="1" id="KW-0378">Hydrolase</keyword>
<dbReference type="PANTHER" id="PTHR11203:SF37">
    <property type="entry name" value="INTEGRATOR COMPLEX SUBUNIT 11"/>
    <property type="match status" value="1"/>
</dbReference>
<organism evidence="4 5">
    <name type="scientific">Thetidibacter halocola</name>
    <dbReference type="NCBI Taxonomy" id="2827239"/>
    <lineage>
        <taxon>Bacteria</taxon>
        <taxon>Pseudomonadati</taxon>
        <taxon>Pseudomonadota</taxon>
        <taxon>Alphaproteobacteria</taxon>
        <taxon>Rhodobacterales</taxon>
        <taxon>Roseobacteraceae</taxon>
        <taxon>Thetidibacter</taxon>
    </lineage>
</organism>
<dbReference type="InterPro" id="IPR001279">
    <property type="entry name" value="Metallo-B-lactamas"/>
</dbReference>
<dbReference type="InterPro" id="IPR011108">
    <property type="entry name" value="RMMBL"/>
</dbReference>
<dbReference type="Gene3D" id="3.60.15.10">
    <property type="entry name" value="Ribonuclease Z/Hydroxyacylglutathione hydrolase-like"/>
    <property type="match status" value="1"/>
</dbReference>
<dbReference type="PANTHER" id="PTHR11203">
    <property type="entry name" value="CLEAVAGE AND POLYADENYLATION SPECIFICITY FACTOR FAMILY MEMBER"/>
    <property type="match status" value="1"/>
</dbReference>
<dbReference type="GO" id="GO:0004521">
    <property type="term" value="F:RNA endonuclease activity"/>
    <property type="evidence" value="ECO:0007669"/>
    <property type="project" value="TreeGrafter"/>
</dbReference>
<dbReference type="InterPro" id="IPR022712">
    <property type="entry name" value="Beta_Casp"/>
</dbReference>
<evidence type="ECO:0000313" key="4">
    <source>
        <dbReference type="EMBL" id="MBS0126015.1"/>
    </source>
</evidence>
<comment type="caution">
    <text evidence="4">The sequence shown here is derived from an EMBL/GenBank/DDBJ whole genome shotgun (WGS) entry which is preliminary data.</text>
</comment>
<feature type="domain" description="Beta-Casp" evidence="3">
    <location>
        <begin position="249"/>
        <end position="375"/>
    </location>
</feature>
<feature type="domain" description="Metallo-beta-lactamase" evidence="2">
    <location>
        <begin position="13"/>
        <end position="233"/>
    </location>
</feature>
<dbReference type="Pfam" id="PF00753">
    <property type="entry name" value="Lactamase_B"/>
    <property type="match status" value="1"/>
</dbReference>
<dbReference type="GO" id="GO:0016787">
    <property type="term" value="F:hydrolase activity"/>
    <property type="evidence" value="ECO:0007669"/>
    <property type="project" value="UniProtKB-KW"/>
</dbReference>
<dbReference type="Proteomes" id="UP000681356">
    <property type="component" value="Unassembled WGS sequence"/>
</dbReference>
<dbReference type="RefSeq" id="WP_212537985.1">
    <property type="nucleotide sequence ID" value="NZ_JAGTUU010000008.1"/>
</dbReference>
<dbReference type="InterPro" id="IPR036866">
    <property type="entry name" value="RibonucZ/Hydroxyglut_hydro"/>
</dbReference>
<protein>
    <submittedName>
        <fullName evidence="4">MBL fold metallo-hydrolase</fullName>
    </submittedName>
</protein>
<sequence>MKLSFHGAAGGVTGSCHMLKANGRTILVDCGLFQGGHELDEDNSAPFGFDPATVDVLLLTHAHLDHCGRIPLLVDRGFDGEIICTAATRDLARLVMLDSAHLHEEEARRARRHGKQKAPLYDTLDALTAMDLFGRVAEYEQPLDLGRGITATFHDAGHILGSASIALDVTEDGQSRRILFSGDIGPRERPLLNSPVPPGGADFVVMESTYGDRDHRSLGASVTEFHDAVAEAWGRGGNVVIPTFALERAQELLFYLREGLQKGEFPKGLRVFLDSPMAISATKLFKQHPDALKPELAAMLRGGRDPFDLPELEFTRDASESMEINRLRGGAVIMAGSGMCTGGRVRHHLRHNLPHADNSVIFVGFAAEGTLARIIIDGARTVKLFGREIPVRAKIHTINGFSAHAGQSDLVDWHNRSGKPQRTFLVHGEDDSRTALARALPGKIELPGLHDAYTL</sequence>
<dbReference type="Pfam" id="PF10996">
    <property type="entry name" value="Beta-Casp"/>
    <property type="match status" value="1"/>
</dbReference>
<evidence type="ECO:0000259" key="2">
    <source>
        <dbReference type="SMART" id="SM00849"/>
    </source>
</evidence>
<gene>
    <name evidence="4" type="ORF">KB874_18170</name>
</gene>
<dbReference type="PROSITE" id="PS51257">
    <property type="entry name" value="PROKAR_LIPOPROTEIN"/>
    <property type="match status" value="1"/>
</dbReference>
<name>A0A8J8B9Y5_9RHOB</name>
<evidence type="ECO:0000256" key="1">
    <source>
        <dbReference type="ARBA" id="ARBA00022801"/>
    </source>
</evidence>
<dbReference type="SMART" id="SM00849">
    <property type="entry name" value="Lactamase_B"/>
    <property type="match status" value="1"/>
</dbReference>